<dbReference type="AlphaFoldDB" id="S2E7C0"/>
<keyword evidence="2" id="KW-1185">Reference proteome</keyword>
<evidence type="ECO:0000313" key="2">
    <source>
        <dbReference type="Proteomes" id="UP000014065"/>
    </source>
</evidence>
<organism evidence="1 2">
    <name type="scientific">Candidatus Nitrosarchaeum limnium BG20</name>
    <dbReference type="NCBI Taxonomy" id="859192"/>
    <lineage>
        <taxon>Archaea</taxon>
        <taxon>Nitrososphaerota</taxon>
        <taxon>Nitrososphaeria</taxon>
        <taxon>Nitrosopumilales</taxon>
        <taxon>Nitrosopumilaceae</taxon>
        <taxon>Nitrosarchaeum</taxon>
    </lineage>
</organism>
<feature type="non-terminal residue" evidence="1">
    <location>
        <position position="118"/>
    </location>
</feature>
<dbReference type="Proteomes" id="UP000014065">
    <property type="component" value="Unassembled WGS sequence"/>
</dbReference>
<dbReference type="RefSeq" id="WP_010192481.1">
    <property type="nucleotide sequence ID" value="NZ_AHJG01000189.1"/>
</dbReference>
<proteinExistence type="predicted"/>
<gene>
    <name evidence="1" type="ORF">BG20_I2152</name>
</gene>
<name>S2E7C0_9ARCH</name>
<evidence type="ECO:0000313" key="1">
    <source>
        <dbReference type="EMBL" id="EPA05371.1"/>
    </source>
</evidence>
<reference evidence="1 2" key="1">
    <citation type="journal article" date="2012" name="J. Bacteriol.">
        <title>Genome Sequence of "Candidatus Nitrosoarchaeum limnia" BG20, a Low-Salinity Ammonia-Oxidizing Archaeon from the San Francisco Bay Estuary.</title>
        <authorList>
            <person name="Mosier A.C."/>
            <person name="Allen E.E."/>
            <person name="Kim M."/>
            <person name="Ferriera S."/>
            <person name="Francis C.A."/>
        </authorList>
    </citation>
    <scope>NUCLEOTIDE SEQUENCE [LARGE SCALE GENOMIC DNA]</scope>
    <source>
        <strain evidence="1 2">BG20</strain>
    </source>
</reference>
<comment type="caution">
    <text evidence="1">The sequence shown here is derived from an EMBL/GenBank/DDBJ whole genome shotgun (WGS) entry which is preliminary data.</text>
</comment>
<dbReference type="EMBL" id="AHJG01000189">
    <property type="protein sequence ID" value="EPA05371.1"/>
    <property type="molecule type" value="Genomic_DNA"/>
</dbReference>
<protein>
    <submittedName>
        <fullName evidence="1">Uncharacterized protein</fullName>
    </submittedName>
</protein>
<sequence length="118" mass="12655">MFIKIIIISVILGLGIAMFSFQENNVFTDASGNLIESVKDNMQGIGSKTAKSVEGGLDSSSKILDDGRNKISDGINNAKESSQSLLNEKLSQINIGNDESKNIINETENKIPGIITNP</sequence>
<accession>S2E7C0</accession>